<dbReference type="AlphaFoldDB" id="A0A5N6KTT3"/>
<evidence type="ECO:0000313" key="4">
    <source>
        <dbReference type="EMBL" id="KAB8343215.1"/>
    </source>
</evidence>
<comment type="similarity">
    <text evidence="1">Belongs to the UreD family.</text>
</comment>
<dbReference type="PANTHER" id="PTHR33643">
    <property type="entry name" value="UREASE ACCESSORY PROTEIN D"/>
    <property type="match status" value="1"/>
</dbReference>
<evidence type="ECO:0000256" key="2">
    <source>
        <dbReference type="ARBA" id="ARBA00023186"/>
    </source>
</evidence>
<accession>A0A5N6KTT3</accession>
<keyword evidence="5" id="KW-1185">Reference proteome</keyword>
<keyword evidence="3" id="KW-0472">Membrane</keyword>
<keyword evidence="2" id="KW-0143">Chaperone</keyword>
<feature type="transmembrane region" description="Helical" evidence="3">
    <location>
        <begin position="239"/>
        <end position="260"/>
    </location>
</feature>
<comment type="caution">
    <text evidence="4">The sequence shown here is derived from an EMBL/GenBank/DDBJ whole genome shotgun (WGS) entry which is preliminary data.</text>
</comment>
<dbReference type="Pfam" id="PF01774">
    <property type="entry name" value="UreD"/>
    <property type="match status" value="1"/>
</dbReference>
<dbReference type="HAMAP" id="MF_01384">
    <property type="entry name" value="UreD"/>
    <property type="match status" value="1"/>
</dbReference>
<evidence type="ECO:0000313" key="5">
    <source>
        <dbReference type="Proteomes" id="UP000327013"/>
    </source>
</evidence>
<dbReference type="EMBL" id="VIBQ01000012">
    <property type="protein sequence ID" value="KAB8343215.1"/>
    <property type="molecule type" value="Genomic_DNA"/>
</dbReference>
<keyword evidence="3" id="KW-0812">Transmembrane</keyword>
<organism evidence="4 5">
    <name type="scientific">Carpinus fangiana</name>
    <dbReference type="NCBI Taxonomy" id="176857"/>
    <lineage>
        <taxon>Eukaryota</taxon>
        <taxon>Viridiplantae</taxon>
        <taxon>Streptophyta</taxon>
        <taxon>Embryophyta</taxon>
        <taxon>Tracheophyta</taxon>
        <taxon>Spermatophyta</taxon>
        <taxon>Magnoliopsida</taxon>
        <taxon>eudicotyledons</taxon>
        <taxon>Gunneridae</taxon>
        <taxon>Pentapetalae</taxon>
        <taxon>rosids</taxon>
        <taxon>fabids</taxon>
        <taxon>Fagales</taxon>
        <taxon>Betulaceae</taxon>
        <taxon>Carpinus</taxon>
    </lineage>
</organism>
<keyword evidence="3" id="KW-1133">Transmembrane helix</keyword>
<evidence type="ECO:0000256" key="1">
    <source>
        <dbReference type="ARBA" id="ARBA00007177"/>
    </source>
</evidence>
<dbReference type="Proteomes" id="UP000327013">
    <property type="component" value="Unassembled WGS sequence"/>
</dbReference>
<sequence length="349" mass="38505">MTPNPFPATSSKAGHGEIRVSLLPPDKPVLETMSYQYPLKLISPPPVEVLSRSLSSTSKQSDVKGPNSRLVYTVFLLTYGGGLVGGDSVDLSVSLASSTRLVLLTQGSTKIFKSPTQSVLTSQVTSLVVGTNSALLWLPDPVQPFADSSFQQTQRYKLADAQHSNVCVLDWVCEGRKARDETWDFWGYRSMNEVWLEIPDGPEDKQDKKKEKLLLRDSLILDSTRAASRADFRAKMQDVGAYGTLVLGGSLFASLGAYFLSEFRALPRIGNKQWDAPPTETVEEAQRARRVKQEEQDGLLWTAATVRSLVIVKFGARETEGAKRWLATMLKTEGTVVREFGEGSLLCLR</sequence>
<name>A0A5N6KTT3_9ROSI</name>
<protein>
    <recommendedName>
        <fullName evidence="6">Urease accessory protein UreD</fullName>
    </recommendedName>
</protein>
<proteinExistence type="inferred from homology"/>
<dbReference type="GO" id="GO:0016151">
    <property type="term" value="F:nickel cation binding"/>
    <property type="evidence" value="ECO:0007669"/>
    <property type="project" value="InterPro"/>
</dbReference>
<dbReference type="InterPro" id="IPR002669">
    <property type="entry name" value="UreD"/>
</dbReference>
<reference evidence="4 5" key="1">
    <citation type="submission" date="2019-06" db="EMBL/GenBank/DDBJ databases">
        <title>A chromosomal-level reference genome of Carpinus fangiana (Coryloideae, Betulaceae).</title>
        <authorList>
            <person name="Yang X."/>
            <person name="Wang Z."/>
            <person name="Zhang L."/>
            <person name="Hao G."/>
            <person name="Liu J."/>
            <person name="Yang Y."/>
        </authorList>
    </citation>
    <scope>NUCLEOTIDE SEQUENCE [LARGE SCALE GENOMIC DNA]</scope>
    <source>
        <strain evidence="4">Cfa_2016G</strain>
        <tissue evidence="4">Leaf</tissue>
    </source>
</reference>
<dbReference type="OrthoDB" id="5550464at2759"/>
<gene>
    <name evidence="4" type="ORF">FH972_022805</name>
</gene>
<evidence type="ECO:0000256" key="3">
    <source>
        <dbReference type="SAM" id="Phobius"/>
    </source>
</evidence>
<evidence type="ECO:0008006" key="6">
    <source>
        <dbReference type="Google" id="ProtNLM"/>
    </source>
</evidence>
<dbReference type="PANTHER" id="PTHR33643:SF1">
    <property type="entry name" value="UREASE ACCESSORY PROTEIN D"/>
    <property type="match status" value="1"/>
</dbReference>